<sequence length="54" mass="6394">MAHINNIQNKLFNVTPFNNHAQSSPEKYFCPILRPLVKSGILLFYHSYAYKIRR</sequence>
<gene>
    <name evidence="1" type="ORF">MENTE1834_LOCUS21378</name>
</gene>
<reference evidence="1" key="1">
    <citation type="submission" date="2023-11" db="EMBL/GenBank/DDBJ databases">
        <authorList>
            <person name="Poullet M."/>
        </authorList>
    </citation>
    <scope>NUCLEOTIDE SEQUENCE</scope>
    <source>
        <strain evidence="1">E1834</strain>
    </source>
</reference>
<dbReference type="EMBL" id="CAVMJV010000026">
    <property type="protein sequence ID" value="CAK5074617.1"/>
    <property type="molecule type" value="Genomic_DNA"/>
</dbReference>
<comment type="caution">
    <text evidence="1">The sequence shown here is derived from an EMBL/GenBank/DDBJ whole genome shotgun (WGS) entry which is preliminary data.</text>
</comment>
<protein>
    <submittedName>
        <fullName evidence="1">Uncharacterized protein</fullName>
    </submittedName>
</protein>
<evidence type="ECO:0000313" key="2">
    <source>
        <dbReference type="Proteomes" id="UP001497535"/>
    </source>
</evidence>
<dbReference type="Proteomes" id="UP001497535">
    <property type="component" value="Unassembled WGS sequence"/>
</dbReference>
<organism evidence="1 2">
    <name type="scientific">Meloidogyne enterolobii</name>
    <name type="common">Root-knot nematode worm</name>
    <name type="synonym">Meloidogyne mayaguensis</name>
    <dbReference type="NCBI Taxonomy" id="390850"/>
    <lineage>
        <taxon>Eukaryota</taxon>
        <taxon>Metazoa</taxon>
        <taxon>Ecdysozoa</taxon>
        <taxon>Nematoda</taxon>
        <taxon>Chromadorea</taxon>
        <taxon>Rhabditida</taxon>
        <taxon>Tylenchina</taxon>
        <taxon>Tylenchomorpha</taxon>
        <taxon>Tylenchoidea</taxon>
        <taxon>Meloidogynidae</taxon>
        <taxon>Meloidogyninae</taxon>
        <taxon>Meloidogyne</taxon>
    </lineage>
</organism>
<keyword evidence="2" id="KW-1185">Reference proteome</keyword>
<evidence type="ECO:0000313" key="1">
    <source>
        <dbReference type="EMBL" id="CAK5074617.1"/>
    </source>
</evidence>
<name>A0ACB0Z837_MELEN</name>
<accession>A0ACB0Z837</accession>
<proteinExistence type="predicted"/>